<keyword evidence="4" id="KW-1185">Reference proteome</keyword>
<protein>
    <recommendedName>
        <fullName evidence="2">DinB-like domain-containing protein</fullName>
    </recommendedName>
</protein>
<sequence>MSQSAIDIETYLSTYDQLEQAIEGLSEERLHAKAAPNQWSVTEVLAHVADHNLIVSFRIREILSESEVRLPAFTQDAWVEGQKANKGEAADILAAFRSLLIYNSQLFLRLEPEDWEKTGTNAKGETVTLSGVVRGFITHLQYHLQQIARIRNEQTTSSGLRGV</sequence>
<evidence type="ECO:0000259" key="2">
    <source>
        <dbReference type="Pfam" id="PF12867"/>
    </source>
</evidence>
<name>A0A172THX5_9BACL</name>
<feature type="coiled-coil region" evidence="1">
    <location>
        <begin position="8"/>
        <end position="35"/>
    </location>
</feature>
<dbReference type="OrthoDB" id="2853529at2"/>
<dbReference type="InterPro" id="IPR024775">
    <property type="entry name" value="DinB-like"/>
</dbReference>
<dbReference type="Pfam" id="PF12867">
    <property type="entry name" value="DinB_2"/>
    <property type="match status" value="1"/>
</dbReference>
<dbReference type="EMBL" id="CP011388">
    <property type="protein sequence ID" value="ANE46383.1"/>
    <property type="molecule type" value="Genomic_DNA"/>
</dbReference>
<evidence type="ECO:0000313" key="4">
    <source>
        <dbReference type="Proteomes" id="UP000076927"/>
    </source>
</evidence>
<proteinExistence type="predicted"/>
<evidence type="ECO:0000313" key="3">
    <source>
        <dbReference type="EMBL" id="ANE46383.1"/>
    </source>
</evidence>
<dbReference type="STRING" id="1178515.SY83_08935"/>
<dbReference type="PATRIC" id="fig|1178515.4.peg.1784"/>
<organism evidence="3 4">
    <name type="scientific">Paenibacillus swuensis</name>
    <dbReference type="NCBI Taxonomy" id="1178515"/>
    <lineage>
        <taxon>Bacteria</taxon>
        <taxon>Bacillati</taxon>
        <taxon>Bacillota</taxon>
        <taxon>Bacilli</taxon>
        <taxon>Bacillales</taxon>
        <taxon>Paenibacillaceae</taxon>
        <taxon>Paenibacillus</taxon>
    </lineage>
</organism>
<keyword evidence="1" id="KW-0175">Coiled coil</keyword>
<evidence type="ECO:0000256" key="1">
    <source>
        <dbReference type="SAM" id="Coils"/>
    </source>
</evidence>
<dbReference type="Gene3D" id="1.20.120.450">
    <property type="entry name" value="dinb family like domain"/>
    <property type="match status" value="1"/>
</dbReference>
<feature type="domain" description="DinB-like" evidence="2">
    <location>
        <begin position="14"/>
        <end position="147"/>
    </location>
</feature>
<dbReference type="KEGG" id="pswu:SY83_08935"/>
<reference evidence="3 4" key="1">
    <citation type="submission" date="2015-01" db="EMBL/GenBank/DDBJ databases">
        <title>Paenibacillus swuensis/DY6/whole genome sequencing.</title>
        <authorList>
            <person name="Kim M.K."/>
            <person name="Srinivasan S."/>
            <person name="Lee J.-J."/>
        </authorList>
    </citation>
    <scope>NUCLEOTIDE SEQUENCE [LARGE SCALE GENOMIC DNA]</scope>
    <source>
        <strain evidence="3 4">DY6</strain>
    </source>
</reference>
<accession>A0A172THX5</accession>
<dbReference type="SUPFAM" id="SSF109854">
    <property type="entry name" value="DinB/YfiT-like putative metalloenzymes"/>
    <property type="match status" value="1"/>
</dbReference>
<dbReference type="Proteomes" id="UP000076927">
    <property type="component" value="Chromosome"/>
</dbReference>
<dbReference type="InterPro" id="IPR034660">
    <property type="entry name" value="DinB/YfiT-like"/>
</dbReference>
<gene>
    <name evidence="3" type="ORF">SY83_08935</name>
</gene>
<dbReference type="AlphaFoldDB" id="A0A172THX5"/>
<dbReference type="RefSeq" id="WP_068605923.1">
    <property type="nucleotide sequence ID" value="NZ_CP011388.1"/>
</dbReference>